<dbReference type="Pfam" id="PF13176">
    <property type="entry name" value="TPR_7"/>
    <property type="match status" value="1"/>
</dbReference>
<sequence length="1223" mass="136937">MAFKEDEGVGFLQVFYSHVQSEDKVKKGDGYFNLGSFYHNQGDYHKSIEYYIKSLGIAKELGNRYREGIIRENLGHVFYKLGNFDQAVKNHARHLDISREINDRAGEGRGYGNLGNDLLKLCRFREALKNHKLALNVAQELGDTDELRNAYGNIGCAYTRLCDFNKAVEYHTKHLNMATQVNDRLGERRAYSNLAQNHLQLGQLELSQDFISTQISIIAKAQKEGGNRGNFCHFKQAMHFYKEHINLCQKLGDREGEAGSHRSLGNLYFSQQNFENAMECHKKSLEIAKKMSNSTLEENSHFVLGHCYYKVGNFQKAIDHFSKHIEGKTNSKDLAPAYEGLGLCYYRLNNFNRAAECHKKALILVEEAGDNSFKRDVSFNLGNAYHDMGSFQEALKFHLKSLEIAKEQGEKTEECSAYRHAGNDFYCLGDFKEAVKYHKESLSLAKELGDRVEEGKALGGLGNAYVGLGDYKKAIEVQNRCLNVAKEINDRTFEGATCGNLGNAYESIGDFKTSKQYHKEHLAISKETGHRIGEKNALMNLGNVLYEQHCFRESIEYCEQALRIAREMGSKDTEGTAYGSIGNAYVGMGDYRRALDYLEKHVPIAQKTGNKVGEGRTYANLGNAHRCLGNHQKAAEYHQKYLKISQELGDRAGEALCYYSLGLDHESNGSFSEAKNYYRLSTKLFNDLRALLTAKDAWKINFRERYRDAYSALWRTLVKNGEIEKALCAAEQGRAQALLDSLKEHYGASARTSMVDFKETVSSIVQELPKETVFIAVQGNVVFAWMLNKSMDVQFRTTEIKCGSASQLIENFHKEIGAEVDVRCENRSMDERSTGPILKSTADGRQAQKSDICLQRLFEIIIGPIAQFIQGEELIVVPDGPFCLVPYSALSESIRIHTVPSLSTLQLIIQSPEDFHHKTGALLVGDPAMDEVPLNLSQLPCAREEVEMIARRLKTLPLTGKNATKKEVLERITSVALIHFAAHGRSETGEIALAPNLERPSQTPKDEDFILTISDVQAVQLKAKLVVLSCCHSGRGEVKSEGVVGMARSFLFAGARSVLVSLWAIDDEATLLFMDCFYQHLVDGKCASVALHQAMKSLRESEDYGYEKYWAPFVLIGDDVTMEFGETQWTGTPDDDGRARGKVWILFLLDNVSVLVLAPSSSEVPVVLLNQPNKAIEVQCTLIGTASGSREHSPDLTKLKRVYDQSKDGPATSTSFGAYFSSF</sequence>
<dbReference type="InterPro" id="IPR019734">
    <property type="entry name" value="TPR_rpt"/>
</dbReference>
<feature type="repeat" description="TPR" evidence="1">
    <location>
        <begin position="375"/>
        <end position="408"/>
    </location>
</feature>
<feature type="repeat" description="TPR" evidence="1">
    <location>
        <begin position="615"/>
        <end position="648"/>
    </location>
</feature>
<feature type="repeat" description="TPR" evidence="1">
    <location>
        <begin position="455"/>
        <end position="488"/>
    </location>
</feature>
<feature type="domain" description="CHAT" evidence="2">
    <location>
        <begin position="853"/>
        <end position="1118"/>
    </location>
</feature>
<proteinExistence type="predicted"/>
<dbReference type="InterPro" id="IPR011990">
    <property type="entry name" value="TPR-like_helical_dom_sf"/>
</dbReference>
<evidence type="ECO:0000259" key="2">
    <source>
        <dbReference type="Pfam" id="PF12770"/>
    </source>
</evidence>
<dbReference type="InterPro" id="IPR024983">
    <property type="entry name" value="CHAT_dom"/>
</dbReference>
<name>A0AAD9R071_ACRCE</name>
<dbReference type="AlphaFoldDB" id="A0AAD9R071"/>
<dbReference type="PANTHER" id="PTHR10098:SF108">
    <property type="entry name" value="TETRATRICOPEPTIDE REPEAT PROTEIN 28"/>
    <property type="match status" value="1"/>
</dbReference>
<feature type="repeat" description="TPR" evidence="1">
    <location>
        <begin position="575"/>
        <end position="608"/>
    </location>
</feature>
<reference evidence="3" key="1">
    <citation type="journal article" date="2023" name="G3 (Bethesda)">
        <title>Whole genome assembly and annotation of the endangered Caribbean coral Acropora cervicornis.</title>
        <authorList>
            <person name="Selwyn J.D."/>
            <person name="Vollmer S.V."/>
        </authorList>
    </citation>
    <scope>NUCLEOTIDE SEQUENCE</scope>
    <source>
        <strain evidence="3">K2</strain>
    </source>
</reference>
<dbReference type="PROSITE" id="PS50005">
    <property type="entry name" value="TPR"/>
    <property type="match status" value="8"/>
</dbReference>
<comment type="caution">
    <text evidence="3">The sequence shown here is derived from an EMBL/GenBank/DDBJ whole genome shotgun (WGS) entry which is preliminary data.</text>
</comment>
<feature type="repeat" description="TPR" evidence="1">
    <location>
        <begin position="335"/>
        <end position="368"/>
    </location>
</feature>
<feature type="repeat" description="TPR" evidence="1">
    <location>
        <begin position="258"/>
        <end position="291"/>
    </location>
</feature>
<evidence type="ECO:0000313" key="3">
    <source>
        <dbReference type="EMBL" id="KAK2570597.1"/>
    </source>
</evidence>
<evidence type="ECO:0000313" key="4">
    <source>
        <dbReference type="Proteomes" id="UP001249851"/>
    </source>
</evidence>
<keyword evidence="4" id="KW-1185">Reference proteome</keyword>
<dbReference type="Pfam" id="PF13424">
    <property type="entry name" value="TPR_12"/>
    <property type="match status" value="7"/>
</dbReference>
<feature type="repeat" description="TPR" evidence="1">
    <location>
        <begin position="298"/>
        <end position="331"/>
    </location>
</feature>
<gene>
    <name evidence="3" type="ORF">P5673_004280</name>
</gene>
<protein>
    <submittedName>
        <fullName evidence="3">Tetratricopeptide repeat protein 28</fullName>
    </submittedName>
</protein>
<dbReference type="SUPFAM" id="SSF48452">
    <property type="entry name" value="TPR-like"/>
    <property type="match status" value="4"/>
</dbReference>
<organism evidence="3 4">
    <name type="scientific">Acropora cervicornis</name>
    <name type="common">Staghorn coral</name>
    <dbReference type="NCBI Taxonomy" id="6130"/>
    <lineage>
        <taxon>Eukaryota</taxon>
        <taxon>Metazoa</taxon>
        <taxon>Cnidaria</taxon>
        <taxon>Anthozoa</taxon>
        <taxon>Hexacorallia</taxon>
        <taxon>Scleractinia</taxon>
        <taxon>Astrocoeniina</taxon>
        <taxon>Acroporidae</taxon>
        <taxon>Acropora</taxon>
    </lineage>
</organism>
<accession>A0AAD9R071</accession>
<evidence type="ECO:0000256" key="1">
    <source>
        <dbReference type="PROSITE-ProRule" id="PRU00339"/>
    </source>
</evidence>
<dbReference type="PANTHER" id="PTHR10098">
    <property type="entry name" value="RAPSYN-RELATED"/>
    <property type="match status" value="1"/>
</dbReference>
<dbReference type="Gene3D" id="1.25.40.10">
    <property type="entry name" value="Tetratricopeptide repeat domain"/>
    <property type="match status" value="4"/>
</dbReference>
<dbReference type="SMART" id="SM00028">
    <property type="entry name" value="TPR"/>
    <property type="match status" value="16"/>
</dbReference>
<feature type="repeat" description="TPR" evidence="1">
    <location>
        <begin position="28"/>
        <end position="61"/>
    </location>
</feature>
<dbReference type="Pfam" id="PF12770">
    <property type="entry name" value="CHAT"/>
    <property type="match status" value="1"/>
</dbReference>
<dbReference type="Proteomes" id="UP001249851">
    <property type="component" value="Unassembled WGS sequence"/>
</dbReference>
<dbReference type="EMBL" id="JARQWQ010000007">
    <property type="protein sequence ID" value="KAK2570597.1"/>
    <property type="molecule type" value="Genomic_DNA"/>
</dbReference>
<reference evidence="3" key="2">
    <citation type="journal article" date="2023" name="Science">
        <title>Genomic signatures of disease resistance in endangered staghorn corals.</title>
        <authorList>
            <person name="Vollmer S.V."/>
            <person name="Selwyn J.D."/>
            <person name="Despard B.A."/>
            <person name="Roesel C.L."/>
        </authorList>
    </citation>
    <scope>NUCLEOTIDE SEQUENCE</scope>
    <source>
        <strain evidence="3">K2</strain>
    </source>
</reference>
<keyword evidence="1" id="KW-0802">TPR repeat</keyword>